<name>A0A413J5A2_9BACE</name>
<dbReference type="RefSeq" id="WP_122134302.1">
    <property type="nucleotide sequence ID" value="NZ_QSCQ01000011.1"/>
</dbReference>
<dbReference type="Gene3D" id="3.40.1350.10">
    <property type="match status" value="1"/>
</dbReference>
<dbReference type="InterPro" id="IPR011856">
    <property type="entry name" value="tRNA_endonuc-like_dom_sf"/>
</dbReference>
<dbReference type="Proteomes" id="UP000284431">
    <property type="component" value="Unassembled WGS sequence"/>
</dbReference>
<sequence>MTKEKCIVCGKETVSVIKTDAGYTCYNCYAEQKNPSKRKRKKNNEEERMQCKFFEEVGKLFPRLPNKLLFAVPNGGSRHIREAANLKRQGVTSGVSDVILLIPKKGYASLCIEFKTKKGIQSEEQKEFQRQAENCRNKYVIARSVKQGIDALKEYLL</sequence>
<keyword evidence="3" id="KW-0378">Hydrolase</keyword>
<dbReference type="SMART" id="SM00990">
    <property type="entry name" value="VRR_NUC"/>
    <property type="match status" value="1"/>
</dbReference>
<reference evidence="5 6" key="1">
    <citation type="submission" date="2018-08" db="EMBL/GenBank/DDBJ databases">
        <title>A genome reference for cultivated species of the human gut microbiota.</title>
        <authorList>
            <person name="Zou Y."/>
            <person name="Xue W."/>
            <person name="Luo G."/>
        </authorList>
    </citation>
    <scope>NUCLEOTIDE SEQUENCE [LARGE SCALE GENOMIC DNA]</scope>
    <source>
        <strain evidence="5 6">OF02-6LB</strain>
    </source>
</reference>
<evidence type="ECO:0000256" key="2">
    <source>
        <dbReference type="ARBA" id="ARBA00022722"/>
    </source>
</evidence>
<evidence type="ECO:0000313" key="6">
    <source>
        <dbReference type="Proteomes" id="UP000284431"/>
    </source>
</evidence>
<dbReference type="GO" id="GO:0016788">
    <property type="term" value="F:hydrolase activity, acting on ester bonds"/>
    <property type="evidence" value="ECO:0007669"/>
    <property type="project" value="InterPro"/>
</dbReference>
<dbReference type="Pfam" id="PF08774">
    <property type="entry name" value="VRR_NUC"/>
    <property type="match status" value="1"/>
</dbReference>
<feature type="domain" description="VRR-NUC" evidence="4">
    <location>
        <begin position="44"/>
        <end position="146"/>
    </location>
</feature>
<dbReference type="AlphaFoldDB" id="A0A413J5A2"/>
<dbReference type="InterPro" id="IPR014883">
    <property type="entry name" value="VRR_NUC"/>
</dbReference>
<protein>
    <submittedName>
        <fullName evidence="5">VRR-NUC domain-containing protein</fullName>
    </submittedName>
</protein>
<dbReference type="EMBL" id="QSCS01000011">
    <property type="protein sequence ID" value="RGY26399.1"/>
    <property type="molecule type" value="Genomic_DNA"/>
</dbReference>
<evidence type="ECO:0000256" key="3">
    <source>
        <dbReference type="ARBA" id="ARBA00022801"/>
    </source>
</evidence>
<organism evidence="5 6">
    <name type="scientific">Bacteroides caccae</name>
    <dbReference type="NCBI Taxonomy" id="47678"/>
    <lineage>
        <taxon>Bacteria</taxon>
        <taxon>Pseudomonadati</taxon>
        <taxon>Bacteroidota</taxon>
        <taxon>Bacteroidia</taxon>
        <taxon>Bacteroidales</taxon>
        <taxon>Bacteroidaceae</taxon>
        <taxon>Bacteroides</taxon>
    </lineage>
</organism>
<evidence type="ECO:0000313" key="5">
    <source>
        <dbReference type="EMBL" id="RGY26399.1"/>
    </source>
</evidence>
<evidence type="ECO:0000256" key="1">
    <source>
        <dbReference type="ARBA" id="ARBA00001946"/>
    </source>
</evidence>
<gene>
    <name evidence="5" type="ORF">DXA49_08870</name>
</gene>
<comment type="caution">
    <text evidence="5">The sequence shown here is derived from an EMBL/GenBank/DDBJ whole genome shotgun (WGS) entry which is preliminary data.</text>
</comment>
<keyword evidence="2" id="KW-0540">Nuclease</keyword>
<evidence type="ECO:0000259" key="4">
    <source>
        <dbReference type="SMART" id="SM00990"/>
    </source>
</evidence>
<dbReference type="GO" id="GO:0004518">
    <property type="term" value="F:nuclease activity"/>
    <property type="evidence" value="ECO:0007669"/>
    <property type="project" value="UniProtKB-KW"/>
</dbReference>
<dbReference type="GO" id="GO:0003676">
    <property type="term" value="F:nucleic acid binding"/>
    <property type="evidence" value="ECO:0007669"/>
    <property type="project" value="InterPro"/>
</dbReference>
<accession>A0A413J5A2</accession>
<comment type="cofactor">
    <cofactor evidence="1">
        <name>Mg(2+)</name>
        <dbReference type="ChEBI" id="CHEBI:18420"/>
    </cofactor>
</comment>
<proteinExistence type="predicted"/>